<dbReference type="OrthoDB" id="5470164at2"/>
<dbReference type="AlphaFoldDB" id="A0A1H0CHS9"/>
<dbReference type="PROSITE" id="PS51257">
    <property type="entry name" value="PROKAR_LIPOPROTEIN"/>
    <property type="match status" value="1"/>
</dbReference>
<sequence length="246" mass="28917">MKIKFLIILFTCFLLSFSCTVKKVRKISTLSVWENFISHQKQLNTINSFLLKGAVHIRDKNKKHRLIYTCFGKFNKIIRFDISSSLGQTLSMWQVTPHNFLVFFPYEKIAYTSNNPNLELIKLGYPLPFNLNKTVELLLGKISIITKPRSILIENNTIKYIFNDNNINSLTINHNGTIKELVLQNYKINFLKYKKISSFYLPSKIYIYGPKDFFLKIYQKKIKPTFKLDKIELTLPKEVQVYQVVN</sequence>
<dbReference type="RefSeq" id="WP_092064132.1">
    <property type="nucleotide sequence ID" value="NZ_FNIN01000003.1"/>
</dbReference>
<evidence type="ECO:0000313" key="3">
    <source>
        <dbReference type="Proteomes" id="UP000199602"/>
    </source>
</evidence>
<evidence type="ECO:0008006" key="4">
    <source>
        <dbReference type="Google" id="ProtNLM"/>
    </source>
</evidence>
<dbReference type="STRING" id="206665.SAMN04488516_10355"/>
<proteinExistence type="predicted"/>
<dbReference type="EMBL" id="FNIN01000003">
    <property type="protein sequence ID" value="SDN57454.1"/>
    <property type="molecule type" value="Genomic_DNA"/>
</dbReference>
<evidence type="ECO:0000256" key="1">
    <source>
        <dbReference type="ARBA" id="ARBA00022729"/>
    </source>
</evidence>
<dbReference type="SUPFAM" id="SSF89392">
    <property type="entry name" value="Prokaryotic lipoproteins and lipoprotein localization factors"/>
    <property type="match status" value="1"/>
</dbReference>
<organism evidence="2 3">
    <name type="scientific">Desulfonauticus submarinus</name>
    <dbReference type="NCBI Taxonomy" id="206665"/>
    <lineage>
        <taxon>Bacteria</taxon>
        <taxon>Pseudomonadati</taxon>
        <taxon>Thermodesulfobacteriota</taxon>
        <taxon>Desulfovibrionia</taxon>
        <taxon>Desulfovibrionales</taxon>
        <taxon>Desulfonauticaceae</taxon>
        <taxon>Desulfonauticus</taxon>
    </lineage>
</organism>
<keyword evidence="3" id="KW-1185">Reference proteome</keyword>
<dbReference type="Proteomes" id="UP000199602">
    <property type="component" value="Unassembled WGS sequence"/>
</dbReference>
<evidence type="ECO:0000313" key="2">
    <source>
        <dbReference type="EMBL" id="SDN57454.1"/>
    </source>
</evidence>
<protein>
    <recommendedName>
        <fullName evidence="4">DUF4292 domain-containing protein</fullName>
    </recommendedName>
</protein>
<gene>
    <name evidence="2" type="ORF">SAMN04488516_10355</name>
</gene>
<keyword evidence="1" id="KW-0732">Signal</keyword>
<accession>A0A1H0CHS9</accession>
<dbReference type="Gene3D" id="2.50.20.10">
    <property type="entry name" value="Lipoprotein localisation LolA/LolB/LppX"/>
    <property type="match status" value="1"/>
</dbReference>
<name>A0A1H0CHS9_9BACT</name>
<reference evidence="2 3" key="1">
    <citation type="submission" date="2016-10" db="EMBL/GenBank/DDBJ databases">
        <authorList>
            <person name="de Groot N.N."/>
        </authorList>
    </citation>
    <scope>NUCLEOTIDE SEQUENCE [LARGE SCALE GENOMIC DNA]</scope>
    <source>
        <strain evidence="2 3">DSM 15269</strain>
    </source>
</reference>
<dbReference type="InterPro" id="IPR029046">
    <property type="entry name" value="LolA/LolB/LppX"/>
</dbReference>